<evidence type="ECO:0000313" key="1">
    <source>
        <dbReference type="EMBL" id="KWX20526.1"/>
    </source>
</evidence>
<dbReference type="Proteomes" id="UP000070612">
    <property type="component" value="Unassembled WGS sequence"/>
</dbReference>
<reference evidence="1 2" key="1">
    <citation type="submission" date="2015-07" db="EMBL/GenBank/DDBJ databases">
        <title>A draft genome sequence of Mycobacterium wolinskyi.</title>
        <authorList>
            <person name="de Man T.J."/>
            <person name="Perry K.A."/>
            <person name="Coulliette A.D."/>
            <person name="Jensen B."/>
            <person name="Toney N.C."/>
            <person name="Limbago B.M."/>
            <person name="Noble-Wang J."/>
        </authorList>
    </citation>
    <scope>NUCLEOTIDE SEQUENCE [LARGE SCALE GENOMIC DNA]</scope>
    <source>
        <strain evidence="1 2">CDC_01</strain>
    </source>
</reference>
<accession>A0A132PDW0</accession>
<keyword evidence="2" id="KW-1185">Reference proteome</keyword>
<protein>
    <submittedName>
        <fullName evidence="1">Uncharacterized protein</fullName>
    </submittedName>
</protein>
<evidence type="ECO:0000313" key="2">
    <source>
        <dbReference type="Proteomes" id="UP000070612"/>
    </source>
</evidence>
<sequence length="98" mass="9409">MFLVDTPILAAQGATEAVGAAVTGAAVTGAAPAMLAPIPMGGEEVSLLFAQALAAHAAQFEAATGIGVMQRAMFAASSTTAAVAHAVTDATAAAQLAL</sequence>
<proteinExistence type="predicted"/>
<gene>
    <name evidence="1" type="ORF">AFM11_30275</name>
</gene>
<name>A0A132PDW0_9MYCO</name>
<dbReference type="AlphaFoldDB" id="A0A132PDW0"/>
<dbReference type="EMBL" id="LGTW01000027">
    <property type="protein sequence ID" value="KWX20526.1"/>
    <property type="molecule type" value="Genomic_DNA"/>
</dbReference>
<dbReference type="PATRIC" id="fig|59750.3.peg.3952"/>
<organism evidence="1 2">
    <name type="scientific">Mycolicibacterium wolinskyi</name>
    <dbReference type="NCBI Taxonomy" id="59750"/>
    <lineage>
        <taxon>Bacteria</taxon>
        <taxon>Bacillati</taxon>
        <taxon>Actinomycetota</taxon>
        <taxon>Actinomycetes</taxon>
        <taxon>Mycobacteriales</taxon>
        <taxon>Mycobacteriaceae</taxon>
        <taxon>Mycolicibacterium</taxon>
    </lineage>
</organism>
<dbReference type="RefSeq" id="WP_234790998.1">
    <property type="nucleotide sequence ID" value="NZ_LGTW01000027.1"/>
</dbReference>
<comment type="caution">
    <text evidence="1">The sequence shown here is derived from an EMBL/GenBank/DDBJ whole genome shotgun (WGS) entry which is preliminary data.</text>
</comment>